<organism evidence="1 2">
    <name type="scientific">Bacillus tequilensis</name>
    <dbReference type="NCBI Taxonomy" id="227866"/>
    <lineage>
        <taxon>Bacteria</taxon>
        <taxon>Bacillati</taxon>
        <taxon>Bacillota</taxon>
        <taxon>Bacilli</taxon>
        <taxon>Bacillales</taxon>
        <taxon>Bacillaceae</taxon>
        <taxon>Bacillus</taxon>
    </lineage>
</organism>
<protein>
    <submittedName>
        <fullName evidence="1">Uncharacterized protein</fullName>
    </submittedName>
</protein>
<proteinExistence type="predicted"/>
<keyword evidence="2" id="KW-1185">Reference proteome</keyword>
<evidence type="ECO:0000313" key="2">
    <source>
        <dbReference type="Proteomes" id="UP000501914"/>
    </source>
</evidence>
<dbReference type="EMBL" id="CP048852">
    <property type="protein sequence ID" value="QIW80004.1"/>
    <property type="molecule type" value="Genomic_DNA"/>
</dbReference>
<dbReference type="Proteomes" id="UP000501914">
    <property type="component" value="Chromosome"/>
</dbReference>
<name>A0A6H0WIP2_9BACI</name>
<sequence>MEELMIDIRLDNPVGKLDEAMEQMGFTYKGQFKYDYPYLGHKWYERIRTELYEKDNQLFYYASVIEWDGDLISVVRIGKVENKADKNPEIITE</sequence>
<gene>
    <name evidence="1" type="ORF">G4P54_09385</name>
</gene>
<accession>A0A6H0WIP2</accession>
<evidence type="ECO:0000313" key="1">
    <source>
        <dbReference type="EMBL" id="QIW80004.1"/>
    </source>
</evidence>
<dbReference type="KEGG" id="bteq:G4P54_09385"/>
<dbReference type="AlphaFoldDB" id="A0A6H0WIP2"/>
<dbReference type="RefSeq" id="WP_167872468.1">
    <property type="nucleotide sequence ID" value="NZ_CP048852.1"/>
</dbReference>
<reference evidence="1 2" key="1">
    <citation type="submission" date="2020-02" db="EMBL/GenBank/DDBJ databases">
        <title>Genome sequencing, annotation and comparative genomic analysis of Bacillus tequilensis EA-CB0015, an effective biological control agent against Pseudocercospora fijiensis in banana plants.</title>
        <authorList>
            <person name="Cuellar-Gaviria T.Z."/>
            <person name="Ju K.-S."/>
            <person name="Villegas-Escobar V."/>
        </authorList>
    </citation>
    <scope>NUCLEOTIDE SEQUENCE [LARGE SCALE GENOMIC DNA]</scope>
    <source>
        <strain evidence="1 2">EA-CB0015</strain>
    </source>
</reference>